<name>A0A8I1A8I7_THEIN</name>
<dbReference type="RefSeq" id="WP_181732474.1">
    <property type="nucleotide sequence ID" value="NZ_JACEIR010000008.1"/>
</dbReference>
<organism evidence="1 2">
    <name type="scientific">Thermoactinomyces intermedius</name>
    <dbReference type="NCBI Taxonomy" id="2024"/>
    <lineage>
        <taxon>Bacteria</taxon>
        <taxon>Bacillati</taxon>
        <taxon>Bacillota</taxon>
        <taxon>Bacilli</taxon>
        <taxon>Bacillales</taxon>
        <taxon>Thermoactinomycetaceae</taxon>
        <taxon>Thermoactinomyces</taxon>
    </lineage>
</organism>
<proteinExistence type="predicted"/>
<sequence>MKKAIRRLWKQQESRELLDPVYHEQYCIYFEKEKIFFVSFINEIKKEEVFTNEKLVAQKLEPLYERFQSGIDDYLENVFASQKVWRFFDVNYGLDIRVNRQKEEPGWEVWMGEDLSFLTLQHREAREYVLGLITKGECWFQREAKKEMGLVL</sequence>
<gene>
    <name evidence="1" type="ORF">I8U20_05660</name>
</gene>
<evidence type="ECO:0000313" key="1">
    <source>
        <dbReference type="EMBL" id="MBH8594815.1"/>
    </source>
</evidence>
<protein>
    <submittedName>
        <fullName evidence="1">Uncharacterized protein</fullName>
    </submittedName>
</protein>
<dbReference type="Proteomes" id="UP000633619">
    <property type="component" value="Unassembled WGS sequence"/>
</dbReference>
<keyword evidence="2" id="KW-1185">Reference proteome</keyword>
<evidence type="ECO:0000313" key="2">
    <source>
        <dbReference type="Proteomes" id="UP000633619"/>
    </source>
</evidence>
<comment type="caution">
    <text evidence="1">The sequence shown here is derived from an EMBL/GenBank/DDBJ whole genome shotgun (WGS) entry which is preliminary data.</text>
</comment>
<reference evidence="1 2" key="1">
    <citation type="submission" date="2020-12" db="EMBL/GenBank/DDBJ databases">
        <title>WGS of Thermoactinomyces spp.</title>
        <authorList>
            <person name="Cheng K."/>
        </authorList>
    </citation>
    <scope>NUCLEOTIDE SEQUENCE [LARGE SCALE GENOMIC DNA]</scope>
    <source>
        <strain evidence="2">CICC 10671\DSM 43846</strain>
    </source>
</reference>
<dbReference type="AlphaFoldDB" id="A0A8I1A8I7"/>
<dbReference type="EMBL" id="JAECVW010000002">
    <property type="protein sequence ID" value="MBH8594815.1"/>
    <property type="molecule type" value="Genomic_DNA"/>
</dbReference>
<accession>A0A8I1A8I7</accession>